<dbReference type="Proteomes" id="UP000607397">
    <property type="component" value="Unassembled WGS sequence"/>
</dbReference>
<dbReference type="SUPFAM" id="SSF55785">
    <property type="entry name" value="PYP-like sensor domain (PAS domain)"/>
    <property type="match status" value="1"/>
</dbReference>
<comment type="caution">
    <text evidence="9">The sequence shown here is derived from an EMBL/GenBank/DDBJ whole genome shotgun (WGS) entry which is preliminary data.</text>
</comment>
<accession>A0A8K1ZYF7</accession>
<dbReference type="AlphaFoldDB" id="A0A8K1ZYF7"/>
<dbReference type="InterPro" id="IPR036097">
    <property type="entry name" value="HisK_dim/P_sf"/>
</dbReference>
<evidence type="ECO:0000313" key="10">
    <source>
        <dbReference type="Proteomes" id="UP000607397"/>
    </source>
</evidence>
<dbReference type="PANTHER" id="PTHR45453:SF1">
    <property type="entry name" value="PHOSPHATE REGULON SENSOR PROTEIN PHOR"/>
    <property type="match status" value="1"/>
</dbReference>
<dbReference type="GO" id="GO:0004721">
    <property type="term" value="F:phosphoprotein phosphatase activity"/>
    <property type="evidence" value="ECO:0007669"/>
    <property type="project" value="TreeGrafter"/>
</dbReference>
<dbReference type="Pfam" id="PF02518">
    <property type="entry name" value="HATPase_c"/>
    <property type="match status" value="1"/>
</dbReference>
<dbReference type="GO" id="GO:0000155">
    <property type="term" value="F:phosphorelay sensor kinase activity"/>
    <property type="evidence" value="ECO:0007669"/>
    <property type="project" value="InterPro"/>
</dbReference>
<dbReference type="PRINTS" id="PR00344">
    <property type="entry name" value="BCTRLSENSOR"/>
</dbReference>
<dbReference type="CDD" id="cd00075">
    <property type="entry name" value="HATPase"/>
    <property type="match status" value="1"/>
</dbReference>
<dbReference type="InterPro" id="IPR000014">
    <property type="entry name" value="PAS"/>
</dbReference>
<dbReference type="GO" id="GO:0005886">
    <property type="term" value="C:plasma membrane"/>
    <property type="evidence" value="ECO:0007669"/>
    <property type="project" value="TreeGrafter"/>
</dbReference>
<dbReference type="Pfam" id="PF00512">
    <property type="entry name" value="HisKA"/>
    <property type="match status" value="1"/>
</dbReference>
<keyword evidence="3" id="KW-0597">Phosphoprotein</keyword>
<dbReference type="SMART" id="SM00091">
    <property type="entry name" value="PAS"/>
    <property type="match status" value="1"/>
</dbReference>
<dbReference type="Gene3D" id="1.10.287.130">
    <property type="match status" value="1"/>
</dbReference>
<dbReference type="CDD" id="cd00082">
    <property type="entry name" value="HisKA"/>
    <property type="match status" value="1"/>
</dbReference>
<proteinExistence type="predicted"/>
<evidence type="ECO:0000256" key="5">
    <source>
        <dbReference type="ARBA" id="ARBA00022777"/>
    </source>
</evidence>
<evidence type="ECO:0000256" key="3">
    <source>
        <dbReference type="ARBA" id="ARBA00022553"/>
    </source>
</evidence>
<evidence type="ECO:0000256" key="6">
    <source>
        <dbReference type="ARBA" id="ARBA00023012"/>
    </source>
</evidence>
<dbReference type="SMART" id="SM00388">
    <property type="entry name" value="HisKA"/>
    <property type="match status" value="1"/>
</dbReference>
<name>A0A8K1ZYF7_9CYAN</name>
<dbReference type="PANTHER" id="PTHR45453">
    <property type="entry name" value="PHOSPHATE REGULON SENSOR PROTEIN PHOR"/>
    <property type="match status" value="1"/>
</dbReference>
<keyword evidence="7" id="KW-0472">Membrane</keyword>
<dbReference type="InterPro" id="IPR003661">
    <property type="entry name" value="HisK_dim/P_dom"/>
</dbReference>
<keyword evidence="10" id="KW-1185">Reference proteome</keyword>
<reference evidence="9" key="1">
    <citation type="submission" date="2019-12" db="EMBL/GenBank/DDBJ databases">
        <title>High-Quality draft genome sequences of three cyanobacteria isolated from the limestone walls of the Old Cathedral of Coimbra.</title>
        <authorList>
            <person name="Tiago I."/>
            <person name="Soares F."/>
            <person name="Portugal A."/>
        </authorList>
    </citation>
    <scope>NUCLEOTIDE SEQUENCE [LARGE SCALE GENOMIC DNA]</scope>
    <source>
        <strain evidence="9">C</strain>
    </source>
</reference>
<evidence type="ECO:0000256" key="1">
    <source>
        <dbReference type="ARBA" id="ARBA00000085"/>
    </source>
</evidence>
<feature type="non-terminal residue" evidence="9">
    <location>
        <position position="387"/>
    </location>
</feature>
<dbReference type="Gene3D" id="3.30.565.10">
    <property type="entry name" value="Histidine kinase-like ATPase, C-terminal domain"/>
    <property type="match status" value="1"/>
</dbReference>
<dbReference type="Gene3D" id="3.30.450.20">
    <property type="entry name" value="PAS domain"/>
    <property type="match status" value="1"/>
</dbReference>
<dbReference type="InterPro" id="IPR035965">
    <property type="entry name" value="PAS-like_dom_sf"/>
</dbReference>
<dbReference type="InterPro" id="IPR005467">
    <property type="entry name" value="His_kinase_dom"/>
</dbReference>
<dbReference type="GO" id="GO:0016036">
    <property type="term" value="P:cellular response to phosphate starvation"/>
    <property type="evidence" value="ECO:0007669"/>
    <property type="project" value="TreeGrafter"/>
</dbReference>
<keyword evidence="5" id="KW-0418">Kinase</keyword>
<keyword evidence="4" id="KW-0808">Transferase</keyword>
<dbReference type="InterPro" id="IPR003594">
    <property type="entry name" value="HATPase_dom"/>
</dbReference>
<dbReference type="RefSeq" id="WP_161825942.1">
    <property type="nucleotide sequence ID" value="NZ_WVIC01000026.1"/>
</dbReference>
<dbReference type="InterPro" id="IPR036890">
    <property type="entry name" value="HATPase_C_sf"/>
</dbReference>
<gene>
    <name evidence="9" type="ORF">GS597_13320</name>
</gene>
<dbReference type="InterPro" id="IPR004358">
    <property type="entry name" value="Sig_transdc_His_kin-like_C"/>
</dbReference>
<evidence type="ECO:0000256" key="2">
    <source>
        <dbReference type="ARBA" id="ARBA00012438"/>
    </source>
</evidence>
<dbReference type="PROSITE" id="PS50109">
    <property type="entry name" value="HIS_KIN"/>
    <property type="match status" value="1"/>
</dbReference>
<evidence type="ECO:0000256" key="4">
    <source>
        <dbReference type="ARBA" id="ARBA00022679"/>
    </source>
</evidence>
<evidence type="ECO:0000259" key="8">
    <source>
        <dbReference type="PROSITE" id="PS50109"/>
    </source>
</evidence>
<evidence type="ECO:0000256" key="7">
    <source>
        <dbReference type="ARBA" id="ARBA00023136"/>
    </source>
</evidence>
<dbReference type="SUPFAM" id="SSF55874">
    <property type="entry name" value="ATPase domain of HSP90 chaperone/DNA topoisomerase II/histidine kinase"/>
    <property type="match status" value="1"/>
</dbReference>
<sequence length="387" mass="43594">MTRLIRLFKFQQQIQFELEHQLEQWQSIVHAAPIGYLQVDDEDRLQWINPKACRLLKVDPQKQVQNRSRLLLEVVRSYELDSLVEEARRTQHLCQQDWMFLSVPPNLSEKSCSLPLRGYGLPLAAGHVGVWLEDRLEAATLAAERDRWTSDVAHELKTPLTSIRLVAETLQMQVAPELRTWIDRLLQEAMRLSALVQDVLELSQISLKQRSELRLKLIDLPTLVRSAWLTLEPLAQAKNLVLQYEGSESFSLQADEAKLYRVLINLLDNSIQYSPMEGMIKVCVQSLCSAAASKSYQIDLPTEAAWVGLDIFDMGLGFAPDTLPHIFTRFYRADPARARSSATFSSPASQAQRSVSVLSEAHLSSVNRTGGGSGLGLAIVQQIVTAH</sequence>
<dbReference type="EC" id="2.7.13.3" evidence="2"/>
<organism evidence="9 10">
    <name type="scientific">Petrachloros mirabilis ULC683</name>
    <dbReference type="NCBI Taxonomy" id="2781853"/>
    <lineage>
        <taxon>Bacteria</taxon>
        <taxon>Bacillati</taxon>
        <taxon>Cyanobacteriota</taxon>
        <taxon>Cyanophyceae</taxon>
        <taxon>Synechococcales</taxon>
        <taxon>Petrachlorosaceae</taxon>
        <taxon>Petrachloros</taxon>
        <taxon>Petrachloros mirabilis</taxon>
    </lineage>
</organism>
<dbReference type="SUPFAM" id="SSF47384">
    <property type="entry name" value="Homodimeric domain of signal transducing histidine kinase"/>
    <property type="match status" value="1"/>
</dbReference>
<evidence type="ECO:0000313" key="9">
    <source>
        <dbReference type="EMBL" id="NCJ07469.1"/>
    </source>
</evidence>
<dbReference type="Pfam" id="PF13188">
    <property type="entry name" value="PAS_8"/>
    <property type="match status" value="1"/>
</dbReference>
<comment type="catalytic activity">
    <reaction evidence="1">
        <text>ATP + protein L-histidine = ADP + protein N-phospho-L-histidine.</text>
        <dbReference type="EC" id="2.7.13.3"/>
    </reaction>
</comment>
<dbReference type="InterPro" id="IPR050351">
    <property type="entry name" value="BphY/WalK/GraS-like"/>
</dbReference>
<dbReference type="EMBL" id="WVIC01000026">
    <property type="protein sequence ID" value="NCJ07469.1"/>
    <property type="molecule type" value="Genomic_DNA"/>
</dbReference>
<feature type="domain" description="Histidine kinase" evidence="8">
    <location>
        <begin position="151"/>
        <end position="387"/>
    </location>
</feature>
<dbReference type="SMART" id="SM00387">
    <property type="entry name" value="HATPase_c"/>
    <property type="match status" value="1"/>
</dbReference>
<protein>
    <recommendedName>
        <fullName evidence="2">histidine kinase</fullName>
        <ecNumber evidence="2">2.7.13.3</ecNumber>
    </recommendedName>
</protein>
<keyword evidence="6" id="KW-0902">Two-component regulatory system</keyword>